<evidence type="ECO:0000256" key="2">
    <source>
        <dbReference type="SAM" id="Phobius"/>
    </source>
</evidence>
<keyword evidence="2" id="KW-0812">Transmembrane</keyword>
<name>M0BJZ3_9EURY</name>
<keyword evidence="2" id="KW-1133">Transmembrane helix</keyword>
<feature type="compositionally biased region" description="Basic and acidic residues" evidence="1">
    <location>
        <begin position="1"/>
        <end position="22"/>
    </location>
</feature>
<dbReference type="InterPro" id="IPR058288">
    <property type="entry name" value="DUF7982"/>
</dbReference>
<feature type="transmembrane region" description="Helical" evidence="2">
    <location>
        <begin position="82"/>
        <end position="99"/>
    </location>
</feature>
<evidence type="ECO:0000313" key="5">
    <source>
        <dbReference type="Proteomes" id="UP000011560"/>
    </source>
</evidence>
<dbReference type="OrthoDB" id="214277at2157"/>
<reference evidence="4 5" key="1">
    <citation type="journal article" date="2014" name="PLoS Genet.">
        <title>Phylogenetically driven sequencing of extremely halophilic archaea reveals strategies for static and dynamic osmo-response.</title>
        <authorList>
            <person name="Becker E.A."/>
            <person name="Seitzer P.M."/>
            <person name="Tritt A."/>
            <person name="Larsen D."/>
            <person name="Krusor M."/>
            <person name="Yao A.I."/>
            <person name="Wu D."/>
            <person name="Madern D."/>
            <person name="Eisen J.A."/>
            <person name="Darling A.E."/>
            <person name="Facciotti M.T."/>
        </authorList>
    </citation>
    <scope>NUCLEOTIDE SEQUENCE [LARGE SCALE GENOMIC DNA]</scope>
    <source>
        <strain evidence="4 5">JCM 14624</strain>
    </source>
</reference>
<dbReference type="EMBL" id="AOIQ01000013">
    <property type="protein sequence ID" value="ELZ11170.1"/>
    <property type="molecule type" value="Genomic_DNA"/>
</dbReference>
<gene>
    <name evidence="4" type="ORF">C479_07673</name>
</gene>
<keyword evidence="5" id="KW-1185">Reference proteome</keyword>
<organism evidence="4 5">
    <name type="scientific">Halovivax asiaticus JCM 14624</name>
    <dbReference type="NCBI Taxonomy" id="1227490"/>
    <lineage>
        <taxon>Archaea</taxon>
        <taxon>Methanobacteriati</taxon>
        <taxon>Methanobacteriota</taxon>
        <taxon>Stenosarchaea group</taxon>
        <taxon>Halobacteria</taxon>
        <taxon>Halobacteriales</taxon>
        <taxon>Natrialbaceae</taxon>
        <taxon>Halovivax</taxon>
    </lineage>
</organism>
<dbReference type="Proteomes" id="UP000011560">
    <property type="component" value="Unassembled WGS sequence"/>
</dbReference>
<keyword evidence="2" id="KW-0472">Membrane</keyword>
<feature type="compositionally biased region" description="Low complexity" evidence="1">
    <location>
        <begin position="25"/>
        <end position="43"/>
    </location>
</feature>
<dbReference type="AlphaFoldDB" id="M0BJZ3"/>
<sequence length="316" mass="33280">MSHHDTDRDDSATDRTPTEHGRTQSTTGEATSGEAAAGSHAAAETTLTPDELAAQVELLADENARLRETYANAKRARYRRTALGLAGVGMLAVVGGLTVPAGRDVLFVLGATGLFGALLTYVLTPERFVAASVGERIYGALATNHAALIDELGLRSEPRYLPGTSSVAPKVFVPQRASTTSPTGETGPIVTDEDHRGLLLEPTGAELYTAFAEASPADPATTPAPLAGQLAEAVVDQFELARTIEPDVDGDRVTFAVTDAAFGPLDRFDHPIPSFLAVGLAASRGRPVRLTVYPGDDRADWLVTCWWTDAATGDSR</sequence>
<comment type="caution">
    <text evidence="4">The sequence shown here is derived from an EMBL/GenBank/DDBJ whole genome shotgun (WGS) entry which is preliminary data.</text>
</comment>
<feature type="transmembrane region" description="Helical" evidence="2">
    <location>
        <begin position="105"/>
        <end position="123"/>
    </location>
</feature>
<feature type="domain" description="DUF7982" evidence="3">
    <location>
        <begin position="51"/>
        <end position="307"/>
    </location>
</feature>
<evidence type="ECO:0000259" key="3">
    <source>
        <dbReference type="Pfam" id="PF25939"/>
    </source>
</evidence>
<accession>M0BJZ3</accession>
<dbReference type="PATRIC" id="fig|1227490.4.peg.1556"/>
<dbReference type="RefSeq" id="WP_007700337.1">
    <property type="nucleotide sequence ID" value="NZ_AOIQ01000013.1"/>
</dbReference>
<dbReference type="STRING" id="1227490.C479_07673"/>
<proteinExistence type="predicted"/>
<feature type="region of interest" description="Disordered" evidence="1">
    <location>
        <begin position="1"/>
        <end position="43"/>
    </location>
</feature>
<protein>
    <recommendedName>
        <fullName evidence="3">DUF7982 domain-containing protein</fullName>
    </recommendedName>
</protein>
<evidence type="ECO:0000256" key="1">
    <source>
        <dbReference type="SAM" id="MobiDB-lite"/>
    </source>
</evidence>
<evidence type="ECO:0000313" key="4">
    <source>
        <dbReference type="EMBL" id="ELZ11170.1"/>
    </source>
</evidence>
<dbReference type="Pfam" id="PF25939">
    <property type="entry name" value="DUF7982"/>
    <property type="match status" value="1"/>
</dbReference>